<keyword evidence="5" id="KW-1185">Reference proteome</keyword>
<feature type="compositionally biased region" description="Low complexity" evidence="2">
    <location>
        <begin position="7"/>
        <end position="18"/>
    </location>
</feature>
<evidence type="ECO:0000259" key="3">
    <source>
        <dbReference type="Pfam" id="PF03763"/>
    </source>
</evidence>
<feature type="region of interest" description="Disordered" evidence="2">
    <location>
        <begin position="80"/>
        <end position="104"/>
    </location>
</feature>
<evidence type="ECO:0000256" key="1">
    <source>
        <dbReference type="ARBA" id="ARBA00005711"/>
    </source>
</evidence>
<evidence type="ECO:0000313" key="5">
    <source>
        <dbReference type="Proteomes" id="UP001279734"/>
    </source>
</evidence>
<sequence length="389" mass="42540">MKKGAVSSRKSGKFSGSGTPNNNQGGMGINKGWSSERVPLSKNANRRQVGAALMPFNTGRTLPSKWEDAERWILNPVPGGGVIRPLTQQPRRRPKSKSGPLGSPGIAYYSQYSPTILMYEGSKVNCLIATSSFSAGVIAADGLSIHSAGRDSGVFTNRTKPCIVRSASVHACTDLFCQSSLITYQDENVDDSKDAATSISRAVSRRDVATQMSPVGITHSFPRRTSYFSPSTPTILPITDMQSFSSSKEDIRDIQVVERVTLTRWTKKHKSLIPGKASEDVDNWKLKAVEASSAGQVSKTEKTILKTKREESKIIAWENLQKPNAEKRSSSMNKIMNKLRSAQKKAQEISSTLLPNQSHQVNKTSYKAMSFPRARQMGSLSSCLTSYAL</sequence>
<name>A0AAD3XUD7_NEPGR</name>
<dbReference type="PANTHER" id="PTHR31471:SF13">
    <property type="entry name" value="REMORIN FAMILY PROTEIN"/>
    <property type="match status" value="1"/>
</dbReference>
<evidence type="ECO:0000256" key="2">
    <source>
        <dbReference type="SAM" id="MobiDB-lite"/>
    </source>
</evidence>
<dbReference type="Proteomes" id="UP001279734">
    <property type="component" value="Unassembled WGS sequence"/>
</dbReference>
<dbReference type="InterPro" id="IPR005516">
    <property type="entry name" value="Remorin_C"/>
</dbReference>
<evidence type="ECO:0000313" key="4">
    <source>
        <dbReference type="EMBL" id="GMH16666.1"/>
    </source>
</evidence>
<dbReference type="EMBL" id="BSYO01000016">
    <property type="protein sequence ID" value="GMH16666.1"/>
    <property type="molecule type" value="Genomic_DNA"/>
</dbReference>
<feature type="domain" description="Remorin C-terminal" evidence="3">
    <location>
        <begin position="293"/>
        <end position="377"/>
    </location>
</feature>
<comment type="similarity">
    <text evidence="1">Belongs to the remorin family.</text>
</comment>
<comment type="caution">
    <text evidence="4">The sequence shown here is derived from an EMBL/GenBank/DDBJ whole genome shotgun (WGS) entry which is preliminary data.</text>
</comment>
<dbReference type="AlphaFoldDB" id="A0AAD3XUD7"/>
<protein>
    <recommendedName>
        <fullName evidence="3">Remorin C-terminal domain-containing protein</fullName>
    </recommendedName>
</protein>
<dbReference type="PANTHER" id="PTHR31471">
    <property type="entry name" value="OS02G0116800 PROTEIN"/>
    <property type="match status" value="1"/>
</dbReference>
<gene>
    <name evidence="4" type="ORF">Nepgr_018507</name>
</gene>
<feature type="region of interest" description="Disordered" evidence="2">
    <location>
        <begin position="1"/>
        <end position="38"/>
    </location>
</feature>
<accession>A0AAD3XUD7</accession>
<reference evidence="4" key="1">
    <citation type="submission" date="2023-05" db="EMBL/GenBank/DDBJ databases">
        <title>Nepenthes gracilis genome sequencing.</title>
        <authorList>
            <person name="Fukushima K."/>
        </authorList>
    </citation>
    <scope>NUCLEOTIDE SEQUENCE</scope>
    <source>
        <strain evidence="4">SING2019-196</strain>
    </source>
</reference>
<dbReference type="Pfam" id="PF03763">
    <property type="entry name" value="Remorin_C"/>
    <property type="match status" value="1"/>
</dbReference>
<organism evidence="4 5">
    <name type="scientific">Nepenthes gracilis</name>
    <name type="common">Slender pitcher plant</name>
    <dbReference type="NCBI Taxonomy" id="150966"/>
    <lineage>
        <taxon>Eukaryota</taxon>
        <taxon>Viridiplantae</taxon>
        <taxon>Streptophyta</taxon>
        <taxon>Embryophyta</taxon>
        <taxon>Tracheophyta</taxon>
        <taxon>Spermatophyta</taxon>
        <taxon>Magnoliopsida</taxon>
        <taxon>eudicotyledons</taxon>
        <taxon>Gunneridae</taxon>
        <taxon>Pentapetalae</taxon>
        <taxon>Caryophyllales</taxon>
        <taxon>Nepenthaceae</taxon>
        <taxon>Nepenthes</taxon>
    </lineage>
</organism>
<proteinExistence type="inferred from homology"/>